<dbReference type="Proteomes" id="UP001347796">
    <property type="component" value="Unassembled WGS sequence"/>
</dbReference>
<name>A0AAN8PUS4_PATCE</name>
<feature type="region of interest" description="Disordered" evidence="1">
    <location>
        <begin position="1427"/>
        <end position="1548"/>
    </location>
</feature>
<dbReference type="Pfam" id="PF00615">
    <property type="entry name" value="RGS"/>
    <property type="match status" value="3"/>
</dbReference>
<feature type="compositionally biased region" description="Basic and acidic residues" evidence="1">
    <location>
        <begin position="381"/>
        <end position="398"/>
    </location>
</feature>
<feature type="domain" description="RGS" evidence="2">
    <location>
        <begin position="835"/>
        <end position="941"/>
    </location>
</feature>
<reference evidence="3 4" key="1">
    <citation type="submission" date="2024-01" db="EMBL/GenBank/DDBJ databases">
        <title>The genome of the rayed Mediterranean limpet Patella caerulea (Linnaeus, 1758).</title>
        <authorList>
            <person name="Anh-Thu Weber A."/>
            <person name="Halstead-Nussloch G."/>
        </authorList>
    </citation>
    <scope>NUCLEOTIDE SEQUENCE [LARGE SCALE GENOMIC DNA]</scope>
    <source>
        <strain evidence="3">AATW-2023a</strain>
        <tissue evidence="3">Whole specimen</tissue>
    </source>
</reference>
<dbReference type="InterPro" id="IPR048073">
    <property type="entry name" value="RGS22_RGS_third"/>
</dbReference>
<feature type="region of interest" description="Disordered" evidence="1">
    <location>
        <begin position="225"/>
        <end position="252"/>
    </location>
</feature>
<feature type="compositionally biased region" description="Basic and acidic residues" evidence="1">
    <location>
        <begin position="1330"/>
        <end position="1340"/>
    </location>
</feature>
<dbReference type="InterPro" id="IPR036305">
    <property type="entry name" value="RGS_sf"/>
</dbReference>
<dbReference type="GO" id="GO:0001965">
    <property type="term" value="F:G-protein alpha-subunit binding"/>
    <property type="evidence" value="ECO:0007669"/>
    <property type="project" value="InterPro"/>
</dbReference>
<feature type="compositionally biased region" description="Acidic residues" evidence="1">
    <location>
        <begin position="489"/>
        <end position="500"/>
    </location>
</feature>
<dbReference type="CDD" id="cd08726">
    <property type="entry name" value="RGS_RGS22_3"/>
    <property type="match status" value="1"/>
</dbReference>
<dbReference type="PROSITE" id="PS50132">
    <property type="entry name" value="RGS"/>
    <property type="match status" value="3"/>
</dbReference>
<feature type="compositionally biased region" description="Polar residues" evidence="1">
    <location>
        <begin position="1435"/>
        <end position="1454"/>
    </location>
</feature>
<feature type="domain" description="RGS" evidence="2">
    <location>
        <begin position="1188"/>
        <end position="1296"/>
    </location>
</feature>
<dbReference type="GO" id="GO:0009966">
    <property type="term" value="P:regulation of signal transduction"/>
    <property type="evidence" value="ECO:0007669"/>
    <property type="project" value="InterPro"/>
</dbReference>
<accession>A0AAN8PUS4</accession>
<dbReference type="PANTHER" id="PTHR46583">
    <property type="entry name" value="REGULATOR OF G-PROTEIN SIGNALING 22"/>
    <property type="match status" value="1"/>
</dbReference>
<dbReference type="CDD" id="cd08725">
    <property type="entry name" value="RGS_RGS22_4"/>
    <property type="match status" value="1"/>
</dbReference>
<feature type="compositionally biased region" description="Polar residues" evidence="1">
    <location>
        <begin position="741"/>
        <end position="757"/>
    </location>
</feature>
<feature type="compositionally biased region" description="Low complexity" evidence="1">
    <location>
        <begin position="229"/>
        <end position="245"/>
    </location>
</feature>
<evidence type="ECO:0000259" key="2">
    <source>
        <dbReference type="PROSITE" id="PS50132"/>
    </source>
</evidence>
<keyword evidence="4" id="KW-1185">Reference proteome</keyword>
<dbReference type="GO" id="GO:0005634">
    <property type="term" value="C:nucleus"/>
    <property type="evidence" value="ECO:0007669"/>
    <property type="project" value="TreeGrafter"/>
</dbReference>
<dbReference type="InterPro" id="IPR016137">
    <property type="entry name" value="RGS"/>
</dbReference>
<dbReference type="GO" id="GO:0005737">
    <property type="term" value="C:cytoplasm"/>
    <property type="evidence" value="ECO:0007669"/>
    <property type="project" value="TreeGrafter"/>
</dbReference>
<evidence type="ECO:0000256" key="1">
    <source>
        <dbReference type="SAM" id="MobiDB-lite"/>
    </source>
</evidence>
<dbReference type="SMART" id="SM00315">
    <property type="entry name" value="RGS"/>
    <property type="match status" value="2"/>
</dbReference>
<feature type="compositionally biased region" description="Basic and acidic residues" evidence="1">
    <location>
        <begin position="1477"/>
        <end position="1487"/>
    </location>
</feature>
<dbReference type="Gene3D" id="1.10.167.10">
    <property type="entry name" value="Regulator of G-protein Signalling 4, domain 2"/>
    <property type="match status" value="3"/>
</dbReference>
<feature type="compositionally biased region" description="Low complexity" evidence="1">
    <location>
        <begin position="765"/>
        <end position="785"/>
    </location>
</feature>
<dbReference type="PANTHER" id="PTHR46583:SF1">
    <property type="entry name" value="REGULATOR OF G-PROTEIN SIGNALING 22"/>
    <property type="match status" value="1"/>
</dbReference>
<evidence type="ECO:0000313" key="4">
    <source>
        <dbReference type="Proteomes" id="UP001347796"/>
    </source>
</evidence>
<feature type="region of interest" description="Disordered" evidence="1">
    <location>
        <begin position="371"/>
        <end position="403"/>
    </location>
</feature>
<feature type="domain" description="RGS" evidence="2">
    <location>
        <begin position="1019"/>
        <end position="1145"/>
    </location>
</feature>
<feature type="region of interest" description="Disordered" evidence="1">
    <location>
        <begin position="332"/>
        <end position="358"/>
    </location>
</feature>
<comment type="caution">
    <text evidence="3">The sequence shown here is derived from an EMBL/GenBank/DDBJ whole genome shotgun (WGS) entry which is preliminary data.</text>
</comment>
<dbReference type="InterPro" id="IPR048074">
    <property type="entry name" value="RGS22_RGS_fourth"/>
</dbReference>
<dbReference type="InterPro" id="IPR042651">
    <property type="entry name" value="Rgs22"/>
</dbReference>
<feature type="region of interest" description="Disordered" evidence="1">
    <location>
        <begin position="471"/>
        <end position="500"/>
    </location>
</feature>
<dbReference type="SUPFAM" id="SSF48097">
    <property type="entry name" value="Regulator of G-protein signaling, RGS"/>
    <property type="match status" value="4"/>
</dbReference>
<gene>
    <name evidence="3" type="ORF">SNE40_011844</name>
</gene>
<dbReference type="InterPro" id="IPR044926">
    <property type="entry name" value="RGS_subdomain_2"/>
</dbReference>
<sequence>MKLKEISVSVEPPEIKDDDIEDFLATDELFVEYFNTFLSLPSFPEPLCFNEETGGFEVVNNAKKDLARQIKAAVRSQQKKKKMYKVAKDHSYIDIPLIPIEEIEGPEKIEIDTTFTVTTLNKEQGIHWVKAERLPAFLESDCYLEYRLAKILSQARLTSESGEFVIMKIDFRPRIKKVKPKPTEDEDPNDPKERIMKDMFVSLGTVNTTDSSAWFSQAQNAQSGTQTFTTLSRPLSSSRPTSSRPISGRPKSVISAADSYRRPDSGFGSPMKSSVFSSSFFGSYAPGVNGTEELDDTTLRTKIYLDSKPITPRPSDACCVLTGDQNVVKKPAGPVYSYPKHESTDSESGVGDTDRDETDFETEVPTTYIHNDVQYQVESESETKDNQSETKEKPELSETKQNSTESIVVNNIDDLGSVIVGAILKRSLSEITNKPESEFENNKEILSIFSNPELSYITLEMLDHVCFNEARQGTEEQEEEIPVNKDLEKEEESDVDSLLDSEEDYEESDEFFRKHKIKTYDLSHRKGVQQFKTFLKGTSGEKYFKFWVDIDRSHLFPKTMDVLGYLAGMRDKYQRTSAPYELTKELKIELGLIEPSQWTVKKLQSLQNKIAEPLVTYWAPRFLLKQLMKTNPEKYYLYHHQQLLKQTKTDVNPNPPTKSLLPLRPKSCQPRIHTTPIIQDAVTVSYNPPANTFQTSPTVGMRRSYFHLQPKRPTTTGNMKTRTEYKKKPREFLEPRLRVPPNNTKRCQSAFTRTSSARLKPSHIASARPTSAGSSSSNESWESASVIMLPETPEPSNIILPSPPRSRPATRETTRRESKVSIESEFLGGQRMEALLQALENEKSAGGFFRKYIERSENKLWKCCFEFWLDVQIYHNLFYQETVEPYKLRVKSQAIYSKYIVTSSPCDIQCNNELRGDIYYHLSPPYEELFDEAEEYCLQVLYSAWIGNLKEDIRTYNKVELIDVKRHLETKSNYVLHLQRRGIIKERVLTPDDPMGGYEDPVYDPSLLDKIPEEFIDLSLEKLIHNRIELEHFRDFLAENYASMDLLCWMEIEAWRRISHTDEKKRDQKAKEIKTKYLNKKYFFGPNSPAGKEGQEKVMNAGGGWGKLLEDRPPNAVILEAQKYVRERLEKKWFPLFLTTDDFADRQRLDESMADVVDDVLVQKRKRSQAVWKLLESRWTSSSKEIVTIRKALLNPVTSHQFRRYVSIKGDNLENNVLFWQEVQKYKEMYHAHSDDGLIAQKINAIINCFIDSQIPPSIQIDIPHDMAEKILDRKHERGPYLFREAQLAVFRVLSGHWTSFCEFRSNLADDKILPTIERQRRHAKKKELKKQQEMEERMEKKPFPANNKFFWRPKTMSYNEVRRETEAKGDVYVDPFKKFNEESVVDEEDYQEKDRMTWTYSNYMKALDEEDIMNNTNESIFSSVTDLSTDKDTPQQPLQRSTSVQSISEQTTVAGRKTTTRSDDNTTISKSSNGDNVKEGKSENRELPSPTSGSGKVKFSKVEQTTSAPSIKEPTKPSSPPVSKPTSETKHVRYSRAMPPLVKPREK</sequence>
<feature type="compositionally biased region" description="Polar residues" evidence="1">
    <location>
        <begin position="1466"/>
        <end position="1476"/>
    </location>
</feature>
<feature type="region of interest" description="Disordered" evidence="1">
    <location>
        <begin position="1321"/>
        <end position="1340"/>
    </location>
</feature>
<evidence type="ECO:0000313" key="3">
    <source>
        <dbReference type="EMBL" id="KAK6179501.1"/>
    </source>
</evidence>
<organism evidence="3 4">
    <name type="scientific">Patella caerulea</name>
    <name type="common">Rayed Mediterranean limpet</name>
    <dbReference type="NCBI Taxonomy" id="87958"/>
    <lineage>
        <taxon>Eukaryota</taxon>
        <taxon>Metazoa</taxon>
        <taxon>Spiralia</taxon>
        <taxon>Lophotrochozoa</taxon>
        <taxon>Mollusca</taxon>
        <taxon>Gastropoda</taxon>
        <taxon>Patellogastropoda</taxon>
        <taxon>Patelloidea</taxon>
        <taxon>Patellidae</taxon>
        <taxon>Patella</taxon>
    </lineage>
</organism>
<feature type="region of interest" description="Disordered" evidence="1">
    <location>
        <begin position="737"/>
        <end position="820"/>
    </location>
</feature>
<protein>
    <recommendedName>
        <fullName evidence="2">RGS domain-containing protein</fullName>
    </recommendedName>
</protein>
<proteinExistence type="predicted"/>
<dbReference type="EMBL" id="JAZGQO010000008">
    <property type="protein sequence ID" value="KAK6179501.1"/>
    <property type="molecule type" value="Genomic_DNA"/>
</dbReference>
<feature type="compositionally biased region" description="Basic and acidic residues" evidence="1">
    <location>
        <begin position="809"/>
        <end position="820"/>
    </location>
</feature>